<dbReference type="InterPro" id="IPR045058">
    <property type="entry name" value="GIMA/IAN/Toc"/>
</dbReference>
<protein>
    <recommendedName>
        <fullName evidence="4">AIG1-type G domain-containing protein</fullName>
    </recommendedName>
</protein>
<name>A0A8C6S8K9_9GOBI</name>
<evidence type="ECO:0000259" key="4">
    <source>
        <dbReference type="PROSITE" id="PS51720"/>
    </source>
</evidence>
<dbReference type="PANTHER" id="PTHR10903">
    <property type="entry name" value="GTPASE, IMAP FAMILY MEMBER-RELATED"/>
    <property type="match status" value="1"/>
</dbReference>
<evidence type="ECO:0000313" key="6">
    <source>
        <dbReference type="Proteomes" id="UP000694523"/>
    </source>
</evidence>
<dbReference type="Proteomes" id="UP000694523">
    <property type="component" value="Unplaced"/>
</dbReference>
<reference evidence="5" key="1">
    <citation type="submission" date="2025-08" db="UniProtKB">
        <authorList>
            <consortium name="Ensembl"/>
        </authorList>
    </citation>
    <scope>IDENTIFICATION</scope>
</reference>
<dbReference type="InterPro" id="IPR027417">
    <property type="entry name" value="P-loop_NTPase"/>
</dbReference>
<dbReference type="PROSITE" id="PS51720">
    <property type="entry name" value="G_AIG1"/>
    <property type="match status" value="1"/>
</dbReference>
<organism evidence="5 6">
    <name type="scientific">Neogobius melanostomus</name>
    <name type="common">round goby</name>
    <dbReference type="NCBI Taxonomy" id="47308"/>
    <lineage>
        <taxon>Eukaryota</taxon>
        <taxon>Metazoa</taxon>
        <taxon>Chordata</taxon>
        <taxon>Craniata</taxon>
        <taxon>Vertebrata</taxon>
        <taxon>Euteleostomi</taxon>
        <taxon>Actinopterygii</taxon>
        <taxon>Neopterygii</taxon>
        <taxon>Teleostei</taxon>
        <taxon>Neoteleostei</taxon>
        <taxon>Acanthomorphata</taxon>
        <taxon>Gobiaria</taxon>
        <taxon>Gobiiformes</taxon>
        <taxon>Gobioidei</taxon>
        <taxon>Gobiidae</taxon>
        <taxon>Benthophilinae</taxon>
        <taxon>Neogobiini</taxon>
        <taxon>Neogobius</taxon>
    </lineage>
</organism>
<evidence type="ECO:0000256" key="1">
    <source>
        <dbReference type="ARBA" id="ARBA00008535"/>
    </source>
</evidence>
<comment type="similarity">
    <text evidence="1">Belongs to the TRAFAC class TrmE-Era-EngA-EngB-Septin-like GTPase superfamily. AIG1/Toc34/Toc159-like paraseptin GTPase family. IAN subfamily.</text>
</comment>
<keyword evidence="3" id="KW-0342">GTP-binding</keyword>
<dbReference type="Ensembl" id="ENSNMLT00000002300.1">
    <property type="protein sequence ID" value="ENSNMLP00000001981.1"/>
    <property type="gene ID" value="ENSNMLG00000001529.1"/>
</dbReference>
<dbReference type="FunFam" id="3.40.50.300:FF:000366">
    <property type="entry name" value="GTPase, IMAP family member 2"/>
    <property type="match status" value="1"/>
</dbReference>
<dbReference type="Pfam" id="PF04548">
    <property type="entry name" value="AIG1"/>
    <property type="match status" value="1"/>
</dbReference>
<feature type="domain" description="AIG1-type G" evidence="4">
    <location>
        <begin position="11"/>
        <end position="201"/>
    </location>
</feature>
<dbReference type="Gene3D" id="3.40.50.300">
    <property type="entry name" value="P-loop containing nucleotide triphosphate hydrolases"/>
    <property type="match status" value="1"/>
</dbReference>
<dbReference type="GO" id="GO:0005525">
    <property type="term" value="F:GTP binding"/>
    <property type="evidence" value="ECO:0007669"/>
    <property type="project" value="UniProtKB-KW"/>
</dbReference>
<dbReference type="PANTHER" id="PTHR10903:SF188">
    <property type="entry name" value="GTPASE IMAP FAMILY MEMBER 2-LIKE-RELATED"/>
    <property type="match status" value="1"/>
</dbReference>
<proteinExistence type="inferred from homology"/>
<reference evidence="5" key="2">
    <citation type="submission" date="2025-09" db="UniProtKB">
        <authorList>
            <consortium name="Ensembl"/>
        </authorList>
    </citation>
    <scope>IDENTIFICATION</scope>
</reference>
<dbReference type="SUPFAM" id="SSF52540">
    <property type="entry name" value="P-loop containing nucleoside triphosphate hydrolases"/>
    <property type="match status" value="1"/>
</dbReference>
<keyword evidence="2" id="KW-0547">Nucleotide-binding</keyword>
<evidence type="ECO:0000313" key="5">
    <source>
        <dbReference type="Ensembl" id="ENSNMLP00000001981.1"/>
    </source>
</evidence>
<dbReference type="AlphaFoldDB" id="A0A8C6S8K9"/>
<keyword evidence="6" id="KW-1185">Reference proteome</keyword>
<evidence type="ECO:0000256" key="3">
    <source>
        <dbReference type="ARBA" id="ARBA00023134"/>
    </source>
</evidence>
<dbReference type="InterPro" id="IPR006703">
    <property type="entry name" value="G_AIG1"/>
</dbReference>
<sequence>IKLQCQRMSPNTETRLVLLGKTGSGKSSTANTILGRKVLIQGSGMWDFCGRHLTILETPGLMDTQQTPQEVQRELRRSVSLLYPGPHAFLLVIRIGRFTEEEKETVQHIKLAMGSNALAFTVVIFTHGDLLEEGGNVQQCVIDGCPELYELVISCGGRYCVFNNLTVRNKEQVSEMLALVDSVLQANEWHAYCGRMLHTAEDERKLLLEKEKMLNRRREHDIREWFERELEVMDSDRSKRENTIFMFCPLIYKMWINVSLCGPMQHSMWKQH</sequence>
<accession>A0A8C6S8K9</accession>
<evidence type="ECO:0000256" key="2">
    <source>
        <dbReference type="ARBA" id="ARBA00022741"/>
    </source>
</evidence>